<dbReference type="Proteomes" id="UP001595690">
    <property type="component" value="Unassembled WGS sequence"/>
</dbReference>
<feature type="transmembrane region" description="Helical" evidence="1">
    <location>
        <begin position="39"/>
        <end position="57"/>
    </location>
</feature>
<evidence type="ECO:0000313" key="2">
    <source>
        <dbReference type="EMBL" id="MFC3895331.1"/>
    </source>
</evidence>
<sequence>MAGQGEPQQPGLFTPAVGVVIGYVLLAGNPWLNRDITIALSDADSAVRIISVLFSYASWHVDVDRVGPFLFWFANLRAVLFVALTIAGLASTSRWVRETAGRTGLFVVTVGLTTLSAVTAELGSAALTVTLMDTSATYGYFAPDRSGEFFLSLFSTSASFGMLFGLVLGAVVAAERRAPANGERRADTPKSFW</sequence>
<name>A0ABV8C016_9PSEU</name>
<keyword evidence="1" id="KW-1133">Transmembrane helix</keyword>
<feature type="transmembrane region" description="Helical" evidence="1">
    <location>
        <begin position="12"/>
        <end position="32"/>
    </location>
</feature>
<protein>
    <submittedName>
        <fullName evidence="2">Uncharacterized protein</fullName>
    </submittedName>
</protein>
<reference evidence="3" key="1">
    <citation type="journal article" date="2019" name="Int. J. Syst. Evol. Microbiol.">
        <title>The Global Catalogue of Microorganisms (GCM) 10K type strain sequencing project: providing services to taxonomists for standard genome sequencing and annotation.</title>
        <authorList>
            <consortium name="The Broad Institute Genomics Platform"/>
            <consortium name="The Broad Institute Genome Sequencing Center for Infectious Disease"/>
            <person name="Wu L."/>
            <person name="Ma J."/>
        </authorList>
    </citation>
    <scope>NUCLEOTIDE SEQUENCE [LARGE SCALE GENOMIC DNA]</scope>
    <source>
        <strain evidence="3">CGMCC 4.7405</strain>
    </source>
</reference>
<accession>A0ABV8C016</accession>
<keyword evidence="3" id="KW-1185">Reference proteome</keyword>
<keyword evidence="1" id="KW-0812">Transmembrane</keyword>
<proteinExistence type="predicted"/>
<evidence type="ECO:0000313" key="3">
    <source>
        <dbReference type="Proteomes" id="UP001595690"/>
    </source>
</evidence>
<dbReference type="EMBL" id="JBHRZI010000023">
    <property type="protein sequence ID" value="MFC3895331.1"/>
    <property type="molecule type" value="Genomic_DNA"/>
</dbReference>
<gene>
    <name evidence="2" type="ORF">ACFOWZ_27955</name>
</gene>
<keyword evidence="1" id="KW-0472">Membrane</keyword>
<feature type="transmembrane region" description="Helical" evidence="1">
    <location>
        <begin position="104"/>
        <end position="129"/>
    </location>
</feature>
<organism evidence="2 3">
    <name type="scientific">Lentzea rhizosphaerae</name>
    <dbReference type="NCBI Taxonomy" id="2041025"/>
    <lineage>
        <taxon>Bacteria</taxon>
        <taxon>Bacillati</taxon>
        <taxon>Actinomycetota</taxon>
        <taxon>Actinomycetes</taxon>
        <taxon>Pseudonocardiales</taxon>
        <taxon>Pseudonocardiaceae</taxon>
        <taxon>Lentzea</taxon>
    </lineage>
</organism>
<feature type="transmembrane region" description="Helical" evidence="1">
    <location>
        <begin position="149"/>
        <end position="174"/>
    </location>
</feature>
<feature type="transmembrane region" description="Helical" evidence="1">
    <location>
        <begin position="69"/>
        <end position="92"/>
    </location>
</feature>
<dbReference type="RefSeq" id="WP_382376878.1">
    <property type="nucleotide sequence ID" value="NZ_JBHRZI010000023.1"/>
</dbReference>
<comment type="caution">
    <text evidence="2">The sequence shown here is derived from an EMBL/GenBank/DDBJ whole genome shotgun (WGS) entry which is preliminary data.</text>
</comment>
<evidence type="ECO:0000256" key="1">
    <source>
        <dbReference type="SAM" id="Phobius"/>
    </source>
</evidence>